<feature type="active site" evidence="5">
    <location>
        <position position="499"/>
    </location>
</feature>
<feature type="region of interest" description="Disordered" evidence="6">
    <location>
        <begin position="1"/>
        <end position="30"/>
    </location>
</feature>
<dbReference type="PROSITE" id="PS01230">
    <property type="entry name" value="TRMA_1"/>
    <property type="match status" value="1"/>
</dbReference>
<reference evidence="7 8" key="1">
    <citation type="submission" date="2012-10" db="EMBL/GenBank/DDBJ databases">
        <authorList>
            <person name="Zafar N."/>
            <person name="Inman J."/>
            <person name="Hall N."/>
            <person name="Lorenzi H."/>
            <person name="Caler E."/>
        </authorList>
    </citation>
    <scope>NUCLEOTIDE SEQUENCE [LARGE SCALE GENOMIC DNA]</scope>
    <source>
        <strain evidence="7 8">IP1</strain>
    </source>
</reference>
<name>A0A0A1U2J0_ENTIV</name>
<organism evidence="7 8">
    <name type="scientific">Entamoeba invadens IP1</name>
    <dbReference type="NCBI Taxonomy" id="370355"/>
    <lineage>
        <taxon>Eukaryota</taxon>
        <taxon>Amoebozoa</taxon>
        <taxon>Evosea</taxon>
        <taxon>Archamoebae</taxon>
        <taxon>Mastigamoebida</taxon>
        <taxon>Entamoebidae</taxon>
        <taxon>Entamoeba</taxon>
    </lineage>
</organism>
<keyword evidence="8" id="KW-1185">Reference proteome</keyword>
<protein>
    <submittedName>
        <fullName evidence="7">RNA m5u methyltransferase, putative</fullName>
    </submittedName>
</protein>
<feature type="binding site" evidence="4">
    <location>
        <position position="376"/>
    </location>
    <ligand>
        <name>S-adenosyl-L-methionine</name>
        <dbReference type="ChEBI" id="CHEBI:59789"/>
    </ligand>
</feature>
<dbReference type="KEGG" id="eiv:EIN_044010"/>
<dbReference type="Proteomes" id="UP000014680">
    <property type="component" value="Unassembled WGS sequence"/>
</dbReference>
<dbReference type="Gene3D" id="2.40.50.1070">
    <property type="match status" value="1"/>
</dbReference>
<evidence type="ECO:0000313" key="8">
    <source>
        <dbReference type="Proteomes" id="UP000014680"/>
    </source>
</evidence>
<dbReference type="GeneID" id="14885845"/>
<evidence type="ECO:0000256" key="1">
    <source>
        <dbReference type="ARBA" id="ARBA00022603"/>
    </source>
</evidence>
<dbReference type="CDD" id="cd02440">
    <property type="entry name" value="AdoMet_MTases"/>
    <property type="match status" value="1"/>
</dbReference>
<dbReference type="FunFam" id="3.40.50.150:FF:000009">
    <property type="entry name" value="23S rRNA (Uracil(1939)-C(5))-methyltransferase RlmD"/>
    <property type="match status" value="1"/>
</dbReference>
<evidence type="ECO:0000256" key="6">
    <source>
        <dbReference type="SAM" id="MobiDB-lite"/>
    </source>
</evidence>
<comment type="similarity">
    <text evidence="4">Belongs to the class I-like SAM-binding methyltransferase superfamily. RNA M5U methyltransferase family.</text>
</comment>
<dbReference type="NCBIfam" id="TIGR00479">
    <property type="entry name" value="rumA"/>
    <property type="match status" value="1"/>
</dbReference>
<dbReference type="PROSITE" id="PS51687">
    <property type="entry name" value="SAM_MT_RNA_M5U"/>
    <property type="match status" value="1"/>
</dbReference>
<feature type="active site" description="Nucleophile" evidence="4">
    <location>
        <position position="499"/>
    </location>
</feature>
<dbReference type="Gene3D" id="2.40.50.140">
    <property type="entry name" value="Nucleic acid-binding proteins"/>
    <property type="match status" value="1"/>
</dbReference>
<evidence type="ECO:0000256" key="5">
    <source>
        <dbReference type="PROSITE-ProRule" id="PRU10015"/>
    </source>
</evidence>
<feature type="binding site" evidence="4">
    <location>
        <position position="472"/>
    </location>
    <ligand>
        <name>S-adenosyl-L-methionine</name>
        <dbReference type="ChEBI" id="CHEBI:59789"/>
    </ligand>
</feature>
<evidence type="ECO:0000256" key="2">
    <source>
        <dbReference type="ARBA" id="ARBA00022679"/>
    </source>
</evidence>
<dbReference type="OMA" id="PMTDYFV"/>
<keyword evidence="1 4" id="KW-0489">Methyltransferase</keyword>
<feature type="binding site" evidence="4">
    <location>
        <position position="405"/>
    </location>
    <ligand>
        <name>S-adenosyl-L-methionine</name>
        <dbReference type="ChEBI" id="CHEBI:59789"/>
    </ligand>
</feature>
<dbReference type="AlphaFoldDB" id="A0A0A1U2J0"/>
<sequence>MSIPIDIQNASEDKITTSNVIPPISENEPKPIQMEVEQDTLSQNIQTNVKIEKIEEGKNQTSTKLTDTQDEKKCGVVRPKPAKPKKVLIQLTKRKDYQGVVEAVKFPNEGIVLLHGRRVTVNNVIPGQVVQFNLLKVGTSKCEGYLQKVIKKSDLEDVDNVCKHNDECGGCTYQSMGYPHQLKLKADQVQRVLEKKVKDFTFEGILPSPVTIGYRNRMDFTFGDRMKGGELECGLHKMGHYNSTITVDDCRIVDEDFITILKFNVDYFRRLHVDFYHKKEHKGVLRNLIVRKAMKTGEIMCVLITTTQMSIDEEQYKTALLNLKLKGTLRSIIHTLYDSQIDECGSEKDIVLYGNTYINEELLGLHFKISPLTFFQTNSLGAEVLYSKVREFIQSTPNDTVFDLYCGTGTITQILAPVCKEITGVEIVERAVEDARKNAELNKLKNCKFIAGDVLKVLDSLKEQKPGLIVVDPPRGGINPKALQKIVEFGAERIVYVSCMPTTLVRDLEKMESSGYKLQKVCCVDMFPNTYHVETVCLLNKQK</sequence>
<dbReference type="PANTHER" id="PTHR11061">
    <property type="entry name" value="RNA M5U METHYLTRANSFERASE"/>
    <property type="match status" value="1"/>
</dbReference>
<dbReference type="InterPro" id="IPR012340">
    <property type="entry name" value="NA-bd_OB-fold"/>
</dbReference>
<keyword evidence="3 4" id="KW-0949">S-adenosyl-L-methionine</keyword>
<dbReference type="Gene3D" id="3.40.50.150">
    <property type="entry name" value="Vaccinia Virus protein VP39"/>
    <property type="match status" value="1"/>
</dbReference>
<dbReference type="OrthoDB" id="10250660at2759"/>
<dbReference type="InterPro" id="IPR030390">
    <property type="entry name" value="MeTrfase_TrmA_AS"/>
</dbReference>
<evidence type="ECO:0000256" key="4">
    <source>
        <dbReference type="PROSITE-ProRule" id="PRU01024"/>
    </source>
</evidence>
<feature type="binding site" evidence="4">
    <location>
        <position position="426"/>
    </location>
    <ligand>
        <name>S-adenosyl-L-methionine</name>
        <dbReference type="ChEBI" id="CHEBI:59789"/>
    </ligand>
</feature>
<dbReference type="GO" id="GO:0006396">
    <property type="term" value="P:RNA processing"/>
    <property type="evidence" value="ECO:0007669"/>
    <property type="project" value="InterPro"/>
</dbReference>
<dbReference type="GO" id="GO:0001510">
    <property type="term" value="P:RNA methylation"/>
    <property type="evidence" value="ECO:0007669"/>
    <property type="project" value="UniProtKB-ARBA"/>
</dbReference>
<accession>A0A0A1U2J0</accession>
<dbReference type="InterPro" id="IPR010280">
    <property type="entry name" value="U5_MeTrfase_fam"/>
</dbReference>
<dbReference type="RefSeq" id="XP_004253624.1">
    <property type="nucleotide sequence ID" value="XM_004253576.1"/>
</dbReference>
<dbReference type="GO" id="GO:0008757">
    <property type="term" value="F:S-adenosylmethionine-dependent methyltransferase activity"/>
    <property type="evidence" value="ECO:0007669"/>
    <property type="project" value="UniProtKB-ARBA"/>
</dbReference>
<dbReference type="EMBL" id="KB206902">
    <property type="protein sequence ID" value="ELP86853.1"/>
    <property type="molecule type" value="Genomic_DNA"/>
</dbReference>
<evidence type="ECO:0000256" key="3">
    <source>
        <dbReference type="ARBA" id="ARBA00022691"/>
    </source>
</evidence>
<gene>
    <name evidence="7" type="ORF">EIN_044010</name>
</gene>
<dbReference type="VEuPathDB" id="AmoebaDB:EIN_044010"/>
<evidence type="ECO:0000313" key="7">
    <source>
        <dbReference type="EMBL" id="ELP86853.1"/>
    </source>
</evidence>
<dbReference type="InterPro" id="IPR029063">
    <property type="entry name" value="SAM-dependent_MTases_sf"/>
</dbReference>
<dbReference type="GO" id="GO:0008173">
    <property type="term" value="F:RNA methyltransferase activity"/>
    <property type="evidence" value="ECO:0007669"/>
    <property type="project" value="InterPro"/>
</dbReference>
<keyword evidence="2 4" id="KW-0808">Transferase</keyword>
<dbReference type="PANTHER" id="PTHR11061:SF30">
    <property type="entry name" value="TRNA (URACIL(54)-C(5))-METHYLTRANSFERASE"/>
    <property type="match status" value="1"/>
</dbReference>
<dbReference type="Pfam" id="PF05958">
    <property type="entry name" value="tRNA_U5-meth_tr"/>
    <property type="match status" value="1"/>
</dbReference>
<proteinExistence type="inferred from homology"/>
<dbReference type="SUPFAM" id="SSF53335">
    <property type="entry name" value="S-adenosyl-L-methionine-dependent methyltransferases"/>
    <property type="match status" value="1"/>
</dbReference>